<dbReference type="KEGG" id="bbes:BESB_003480"/>
<keyword evidence="1" id="KW-0175">Coiled coil</keyword>
<protein>
    <recommendedName>
        <fullName evidence="5">TNFR-Cys domain-containing protein</fullName>
    </recommendedName>
</protein>
<evidence type="ECO:0000256" key="1">
    <source>
        <dbReference type="SAM" id="Coils"/>
    </source>
</evidence>
<dbReference type="Proteomes" id="UP000224006">
    <property type="component" value="Chromosome I"/>
</dbReference>
<evidence type="ECO:0008006" key="5">
    <source>
        <dbReference type="Google" id="ProtNLM"/>
    </source>
</evidence>
<accession>A0A2A9MPL9</accession>
<dbReference type="VEuPathDB" id="ToxoDB:BESB_003480"/>
<feature type="coiled-coil region" evidence="1">
    <location>
        <begin position="193"/>
        <end position="220"/>
    </location>
</feature>
<keyword evidence="2" id="KW-0732">Signal</keyword>
<evidence type="ECO:0000313" key="4">
    <source>
        <dbReference type="Proteomes" id="UP000224006"/>
    </source>
</evidence>
<dbReference type="EMBL" id="NWUJ01000001">
    <property type="protein sequence ID" value="PFH38007.1"/>
    <property type="molecule type" value="Genomic_DNA"/>
</dbReference>
<dbReference type="RefSeq" id="XP_029222016.1">
    <property type="nucleotide sequence ID" value="XM_029359103.1"/>
</dbReference>
<organism evidence="3 4">
    <name type="scientific">Besnoitia besnoiti</name>
    <name type="common">Apicomplexan protozoan</name>
    <dbReference type="NCBI Taxonomy" id="94643"/>
    <lineage>
        <taxon>Eukaryota</taxon>
        <taxon>Sar</taxon>
        <taxon>Alveolata</taxon>
        <taxon>Apicomplexa</taxon>
        <taxon>Conoidasida</taxon>
        <taxon>Coccidia</taxon>
        <taxon>Eucoccidiorida</taxon>
        <taxon>Eimeriorina</taxon>
        <taxon>Sarcocystidae</taxon>
        <taxon>Besnoitia</taxon>
    </lineage>
</organism>
<comment type="caution">
    <text evidence="3">The sequence shown here is derived from an EMBL/GenBank/DDBJ whole genome shotgun (WGS) entry which is preliminary data.</text>
</comment>
<name>A0A2A9MPL9_BESBE</name>
<evidence type="ECO:0000313" key="3">
    <source>
        <dbReference type="EMBL" id="PFH38007.1"/>
    </source>
</evidence>
<reference evidence="3 4" key="1">
    <citation type="submission" date="2017-09" db="EMBL/GenBank/DDBJ databases">
        <title>Genome sequencing of Besnoitia besnoiti strain Bb-Ger1.</title>
        <authorList>
            <person name="Schares G."/>
            <person name="Venepally P."/>
            <person name="Lorenzi H.A."/>
        </authorList>
    </citation>
    <scope>NUCLEOTIDE SEQUENCE [LARGE SCALE GENOMIC DNA]</scope>
    <source>
        <strain evidence="3 4">Bb-Ger1</strain>
    </source>
</reference>
<feature type="chain" id="PRO_5012947785" description="TNFR-Cys domain-containing protein" evidence="2">
    <location>
        <begin position="31"/>
        <end position="231"/>
    </location>
</feature>
<dbReference type="GeneID" id="40305411"/>
<dbReference type="AlphaFoldDB" id="A0A2A9MPL9"/>
<proteinExistence type="predicted"/>
<keyword evidence="4" id="KW-1185">Reference proteome</keyword>
<sequence>MVKDSIHCACCILFYLCFFAALREHMTCHAQNFQGQPDLKPGPPGTGLRMAEETDNATQVAVENFGEARPPFVSNEQWQEWNLKYGFSPLGEFCDSCLTVPGKCVRPHEQCQLYCGDDCRGHGKEFTKKVLCKWCREARGERCRDWRSCRDKCGTDCVHEVYARKAMLDYERHVNDTIARGEKKYIASLRQIVEDAMQDVNGDEETRKELEEQMKQFAAAAGVYFPLSDEL</sequence>
<gene>
    <name evidence="3" type="ORF">BESB_003480</name>
</gene>
<evidence type="ECO:0000256" key="2">
    <source>
        <dbReference type="SAM" id="SignalP"/>
    </source>
</evidence>
<feature type="signal peptide" evidence="2">
    <location>
        <begin position="1"/>
        <end position="30"/>
    </location>
</feature>